<organism evidence="2 3">
    <name type="scientific">Knipowitschia caucasica</name>
    <name type="common">Caucasian dwarf goby</name>
    <name type="synonym">Pomatoschistus caucasicus</name>
    <dbReference type="NCBI Taxonomy" id="637954"/>
    <lineage>
        <taxon>Eukaryota</taxon>
        <taxon>Metazoa</taxon>
        <taxon>Chordata</taxon>
        <taxon>Craniata</taxon>
        <taxon>Vertebrata</taxon>
        <taxon>Euteleostomi</taxon>
        <taxon>Actinopterygii</taxon>
        <taxon>Neopterygii</taxon>
        <taxon>Teleostei</taxon>
        <taxon>Neoteleostei</taxon>
        <taxon>Acanthomorphata</taxon>
        <taxon>Gobiaria</taxon>
        <taxon>Gobiiformes</taxon>
        <taxon>Gobioidei</taxon>
        <taxon>Gobiidae</taxon>
        <taxon>Gobiinae</taxon>
        <taxon>Knipowitschia</taxon>
    </lineage>
</organism>
<dbReference type="EMBL" id="OZ035839">
    <property type="protein sequence ID" value="CAL1586924.1"/>
    <property type="molecule type" value="Genomic_DNA"/>
</dbReference>
<gene>
    <name evidence="2" type="ORF">KC01_LOCUS16905</name>
</gene>
<dbReference type="AlphaFoldDB" id="A0AAV2KG54"/>
<accession>A0AAV2KG54</accession>
<keyword evidence="3" id="KW-1185">Reference proteome</keyword>
<sequence length="74" mass="7972">MTINYNCALPSTPHRAGPGVDSQSGPGGGLGLGGGLVWAQSLDQRVDRDRGWTWGVTRLDVQELTTRHIKTGWL</sequence>
<dbReference type="Proteomes" id="UP001497482">
    <property type="component" value="Chromosome 17"/>
</dbReference>
<feature type="region of interest" description="Disordered" evidence="1">
    <location>
        <begin position="1"/>
        <end position="28"/>
    </location>
</feature>
<evidence type="ECO:0000256" key="1">
    <source>
        <dbReference type="SAM" id="MobiDB-lite"/>
    </source>
</evidence>
<protein>
    <submittedName>
        <fullName evidence="2">Uncharacterized protein</fullName>
    </submittedName>
</protein>
<reference evidence="2 3" key="1">
    <citation type="submission" date="2024-04" db="EMBL/GenBank/DDBJ databases">
        <authorList>
            <person name="Waldvogel A.-M."/>
            <person name="Schoenle A."/>
        </authorList>
    </citation>
    <scope>NUCLEOTIDE SEQUENCE [LARGE SCALE GENOMIC DNA]</scope>
</reference>
<evidence type="ECO:0000313" key="3">
    <source>
        <dbReference type="Proteomes" id="UP001497482"/>
    </source>
</evidence>
<evidence type="ECO:0000313" key="2">
    <source>
        <dbReference type="EMBL" id="CAL1586924.1"/>
    </source>
</evidence>
<proteinExistence type="predicted"/>
<name>A0AAV2KG54_KNICA</name>